<accession>A0A642V199</accession>
<dbReference type="PANTHER" id="PTHR24006:SF722">
    <property type="entry name" value="UBIQUITIN CARBOXYL-TERMINAL HYDROLASE 48"/>
    <property type="match status" value="1"/>
</dbReference>
<dbReference type="EMBL" id="SWFS01000334">
    <property type="protein sequence ID" value="KAA8909749.1"/>
    <property type="molecule type" value="Genomic_DNA"/>
</dbReference>
<evidence type="ECO:0000256" key="3">
    <source>
        <dbReference type="ARBA" id="ARBA00012759"/>
    </source>
</evidence>
<feature type="region of interest" description="Disordered" evidence="8">
    <location>
        <begin position="350"/>
        <end position="415"/>
    </location>
</feature>
<keyword evidence="4" id="KW-0645">Protease</keyword>
<dbReference type="PROSITE" id="PS50235">
    <property type="entry name" value="USP_3"/>
    <property type="match status" value="1"/>
</dbReference>
<feature type="region of interest" description="Disordered" evidence="8">
    <location>
        <begin position="663"/>
        <end position="754"/>
    </location>
</feature>
<evidence type="ECO:0000256" key="6">
    <source>
        <dbReference type="ARBA" id="ARBA00022801"/>
    </source>
</evidence>
<dbReference type="GO" id="GO:0004843">
    <property type="term" value="F:cysteine-type deubiquitinase activity"/>
    <property type="evidence" value="ECO:0007669"/>
    <property type="project" value="UniProtKB-EC"/>
</dbReference>
<evidence type="ECO:0000256" key="7">
    <source>
        <dbReference type="ARBA" id="ARBA00022807"/>
    </source>
</evidence>
<evidence type="ECO:0000256" key="1">
    <source>
        <dbReference type="ARBA" id="ARBA00000707"/>
    </source>
</evidence>
<feature type="compositionally biased region" description="Basic residues" evidence="8">
    <location>
        <begin position="727"/>
        <end position="742"/>
    </location>
</feature>
<dbReference type="PANTHER" id="PTHR24006">
    <property type="entry name" value="UBIQUITIN CARBOXYL-TERMINAL HYDROLASE"/>
    <property type="match status" value="1"/>
</dbReference>
<dbReference type="Proteomes" id="UP000761534">
    <property type="component" value="Unassembled WGS sequence"/>
</dbReference>
<evidence type="ECO:0000313" key="10">
    <source>
        <dbReference type="EMBL" id="KAA8909749.1"/>
    </source>
</evidence>
<comment type="catalytic activity">
    <reaction evidence="1">
        <text>Thiol-dependent hydrolysis of ester, thioester, amide, peptide and isopeptide bonds formed by the C-terminal Gly of ubiquitin (a 76-residue protein attached to proteins as an intracellular targeting signal).</text>
        <dbReference type="EC" id="3.4.19.12"/>
    </reaction>
</comment>
<dbReference type="InterPro" id="IPR001394">
    <property type="entry name" value="Peptidase_C19_UCH"/>
</dbReference>
<feature type="compositionally biased region" description="Low complexity" evidence="8">
    <location>
        <begin position="712"/>
        <end position="721"/>
    </location>
</feature>
<dbReference type="Pfam" id="PF00443">
    <property type="entry name" value="UCH"/>
    <property type="match status" value="1"/>
</dbReference>
<evidence type="ECO:0000259" key="9">
    <source>
        <dbReference type="PROSITE" id="PS50235"/>
    </source>
</evidence>
<keyword evidence="6" id="KW-0378">Hydrolase</keyword>
<proteinExistence type="inferred from homology"/>
<protein>
    <recommendedName>
        <fullName evidence="3">ubiquitinyl hydrolase 1</fullName>
        <ecNumber evidence="3">3.4.19.12</ecNumber>
    </recommendedName>
</protein>
<dbReference type="InterPro" id="IPR038765">
    <property type="entry name" value="Papain-like_cys_pep_sf"/>
</dbReference>
<comment type="caution">
    <text evidence="10">The sequence shown here is derived from an EMBL/GenBank/DDBJ whole genome shotgun (WGS) entry which is preliminary data.</text>
</comment>
<dbReference type="GO" id="GO:0016579">
    <property type="term" value="P:protein deubiquitination"/>
    <property type="evidence" value="ECO:0007669"/>
    <property type="project" value="InterPro"/>
</dbReference>
<keyword evidence="11" id="KW-1185">Reference proteome</keyword>
<evidence type="ECO:0000313" key="11">
    <source>
        <dbReference type="Proteomes" id="UP000761534"/>
    </source>
</evidence>
<dbReference type="EC" id="3.4.19.12" evidence="3"/>
<evidence type="ECO:0000256" key="5">
    <source>
        <dbReference type="ARBA" id="ARBA00022786"/>
    </source>
</evidence>
<dbReference type="InterPro" id="IPR050164">
    <property type="entry name" value="Peptidase_C19"/>
</dbReference>
<gene>
    <name evidence="10" type="ORF">TRICI_004398</name>
</gene>
<sequence length="754" mass="84556">MSSQRASFEQTHNSGGVEGGGSKRQLARKLLFKSFFSAEARHGQQTASTAGDGQQAAAAIDQKVLDEGIEMLKAQGNGDDIATSSNVRFAMDNNYSQGSVHKAVELIQFFKDAADGVLVPIMNRQKHYYKLLGADNYRGVTCYIDALLFAMFARLESFEPILFKNFEHDSRKEYLSTFLRFYVNLLRSGKPITTDITRGLMDAIFDAGWVPSFDRYEQQDSSELFNFITETLDMPLLTLKVDIAHGGKEVIEDDHKIINESLLHVPVPGNTSDGPILLEECLELYFANSVNVSRQLERRRTLDSTDLALRPSLSTRKLSVSVNEEECTPATRLRSHSGAKPASFSVHVEEVDADSAASSPRVDEEGKGQLRGEIVQEGNDEQGKAEENKEGEKNIEREKTIETGTKSSPGRPRAETELPTYESLFKSSSAPNFGSSSKKGSGAANSLWTPNMEITLPAWMFLQLLPFYSDTKASDGNNTESPISQHFANSRPVLGMCLKRYYWTEAGHPKRNGRMVIVPQVIHLPSFVADDRDKDANVFGNFKLVLESAVFHRGNSLNSGHFVTLVAENPTVAAKDASRSTTSLTSKRSLLWRSLSTKKDSSSSHQEDNEEVTGIDDSTGRRWLLFDDLAEMGQKVQPANFEEVFKNECPYLLFYRMVQIDTEESEVEDQDEEEDGIEGKDSLEIPEGPRRRSYQTLLGMISRSASPERPPEQQQQQQQQKPQPPSQHHHHKKHRSLMHRTHRDNYRAEKCLLM</sequence>
<dbReference type="VEuPathDB" id="FungiDB:TRICI_004398"/>
<keyword evidence="7" id="KW-0788">Thiol protease</keyword>
<feature type="compositionally biased region" description="Basic and acidic residues" evidence="8">
    <location>
        <begin position="677"/>
        <end position="690"/>
    </location>
</feature>
<evidence type="ECO:0000256" key="4">
    <source>
        <dbReference type="ARBA" id="ARBA00022670"/>
    </source>
</evidence>
<feature type="domain" description="USP" evidence="9">
    <location>
        <begin position="132"/>
        <end position="658"/>
    </location>
</feature>
<comment type="similarity">
    <text evidence="2">Belongs to the peptidase C19 family.</text>
</comment>
<evidence type="ECO:0000256" key="2">
    <source>
        <dbReference type="ARBA" id="ARBA00009085"/>
    </source>
</evidence>
<evidence type="ECO:0000256" key="8">
    <source>
        <dbReference type="SAM" id="MobiDB-lite"/>
    </source>
</evidence>
<dbReference type="GO" id="GO:0005829">
    <property type="term" value="C:cytosol"/>
    <property type="evidence" value="ECO:0007669"/>
    <property type="project" value="TreeGrafter"/>
</dbReference>
<dbReference type="Gene3D" id="3.90.70.10">
    <property type="entry name" value="Cysteine proteinases"/>
    <property type="match status" value="2"/>
</dbReference>
<dbReference type="OrthoDB" id="6287070at2759"/>
<name>A0A642V199_9ASCO</name>
<dbReference type="GO" id="GO:0005634">
    <property type="term" value="C:nucleus"/>
    <property type="evidence" value="ECO:0007669"/>
    <property type="project" value="UniProtKB-SubCell"/>
</dbReference>
<organism evidence="10 11">
    <name type="scientific">Trichomonascus ciferrii</name>
    <dbReference type="NCBI Taxonomy" id="44093"/>
    <lineage>
        <taxon>Eukaryota</taxon>
        <taxon>Fungi</taxon>
        <taxon>Dikarya</taxon>
        <taxon>Ascomycota</taxon>
        <taxon>Saccharomycotina</taxon>
        <taxon>Dipodascomycetes</taxon>
        <taxon>Dipodascales</taxon>
        <taxon>Trichomonascaceae</taxon>
        <taxon>Trichomonascus</taxon>
        <taxon>Trichomonascus ciferrii complex</taxon>
    </lineage>
</organism>
<feature type="region of interest" description="Disordered" evidence="8">
    <location>
        <begin position="1"/>
        <end position="22"/>
    </location>
</feature>
<feature type="compositionally biased region" description="Acidic residues" evidence="8">
    <location>
        <begin position="663"/>
        <end position="676"/>
    </location>
</feature>
<feature type="compositionally biased region" description="Polar residues" evidence="8">
    <location>
        <begin position="1"/>
        <end position="14"/>
    </location>
</feature>
<keyword evidence="5" id="KW-0833">Ubl conjugation pathway</keyword>
<dbReference type="GO" id="GO:0006508">
    <property type="term" value="P:proteolysis"/>
    <property type="evidence" value="ECO:0007669"/>
    <property type="project" value="UniProtKB-KW"/>
</dbReference>
<reference evidence="10" key="1">
    <citation type="journal article" date="2019" name="G3 (Bethesda)">
        <title>Genome Assemblies of Two Rare Opportunistic Yeast Pathogens: Diutina rugosa (syn. Candida rugosa) and Trichomonascus ciferrii (syn. Candida ciferrii).</title>
        <authorList>
            <person name="Mixao V."/>
            <person name="Saus E."/>
            <person name="Hansen A.P."/>
            <person name="Lass-Florl C."/>
            <person name="Gabaldon T."/>
        </authorList>
    </citation>
    <scope>NUCLEOTIDE SEQUENCE</scope>
    <source>
        <strain evidence="10">CBS 4856</strain>
    </source>
</reference>
<feature type="compositionally biased region" description="Basic and acidic residues" evidence="8">
    <location>
        <begin position="743"/>
        <end position="754"/>
    </location>
</feature>
<feature type="compositionally biased region" description="Basic and acidic residues" evidence="8">
    <location>
        <begin position="381"/>
        <end position="401"/>
    </location>
</feature>
<dbReference type="InterPro" id="IPR028889">
    <property type="entry name" value="USP"/>
</dbReference>
<feature type="compositionally biased region" description="Basic and acidic residues" evidence="8">
    <location>
        <begin position="361"/>
        <end position="370"/>
    </location>
</feature>
<dbReference type="AlphaFoldDB" id="A0A642V199"/>
<dbReference type="SUPFAM" id="SSF54001">
    <property type="entry name" value="Cysteine proteinases"/>
    <property type="match status" value="1"/>
</dbReference>